<dbReference type="GO" id="GO:0007021">
    <property type="term" value="P:tubulin complex assembly"/>
    <property type="evidence" value="ECO:0007669"/>
    <property type="project" value="TreeGrafter"/>
</dbReference>
<dbReference type="InterPro" id="IPR038397">
    <property type="entry name" value="TBCC_N_sf"/>
</dbReference>
<evidence type="ECO:0000313" key="9">
    <source>
        <dbReference type="Proteomes" id="UP000288716"/>
    </source>
</evidence>
<dbReference type="Pfam" id="PF07986">
    <property type="entry name" value="TBCC"/>
    <property type="match status" value="1"/>
</dbReference>
<evidence type="ECO:0000313" key="8">
    <source>
        <dbReference type="EMBL" id="RWS29583.1"/>
    </source>
</evidence>
<evidence type="ECO:0000256" key="4">
    <source>
        <dbReference type="ARBA" id="ARBA00022990"/>
    </source>
</evidence>
<dbReference type="GO" id="GO:0007023">
    <property type="term" value="P:post-chaperonin tubulin folding pathway"/>
    <property type="evidence" value="ECO:0007669"/>
    <property type="project" value="InterPro"/>
</dbReference>
<keyword evidence="9" id="KW-1185">Reference proteome</keyword>
<evidence type="ECO:0000256" key="2">
    <source>
        <dbReference type="ARBA" id="ARBA00008848"/>
    </source>
</evidence>
<organism evidence="8 9">
    <name type="scientific">Leptotrombidium deliense</name>
    <dbReference type="NCBI Taxonomy" id="299467"/>
    <lineage>
        <taxon>Eukaryota</taxon>
        <taxon>Metazoa</taxon>
        <taxon>Ecdysozoa</taxon>
        <taxon>Arthropoda</taxon>
        <taxon>Chelicerata</taxon>
        <taxon>Arachnida</taxon>
        <taxon>Acari</taxon>
        <taxon>Acariformes</taxon>
        <taxon>Trombidiformes</taxon>
        <taxon>Prostigmata</taxon>
        <taxon>Anystina</taxon>
        <taxon>Parasitengona</taxon>
        <taxon>Trombiculoidea</taxon>
        <taxon>Trombiculidae</taxon>
        <taxon>Leptotrombidium</taxon>
    </lineage>
</organism>
<comment type="subcellular location">
    <subcellularLocation>
        <location evidence="1">Cytoplasm</location>
    </subcellularLocation>
</comment>
<evidence type="ECO:0000256" key="5">
    <source>
        <dbReference type="ARBA" id="ARBA00023186"/>
    </source>
</evidence>
<dbReference type="STRING" id="299467.A0A443SQ10"/>
<evidence type="ECO:0000256" key="3">
    <source>
        <dbReference type="ARBA" id="ARBA00022490"/>
    </source>
</evidence>
<proteinExistence type="inferred from homology"/>
<name>A0A443SQ10_9ACAR</name>
<gene>
    <name evidence="8" type="ORF">B4U80_04768</name>
</gene>
<dbReference type="PANTHER" id="PTHR15139">
    <property type="entry name" value="TUBULIN FOLDING COFACTOR C"/>
    <property type="match status" value="1"/>
</dbReference>
<dbReference type="Gene3D" id="1.20.58.1250">
    <property type="entry name" value="Tubulin Binding Cofactor C, N-terminal domain"/>
    <property type="match status" value="1"/>
</dbReference>
<evidence type="ECO:0000256" key="1">
    <source>
        <dbReference type="ARBA" id="ARBA00004496"/>
    </source>
</evidence>
<comment type="caution">
    <text evidence="8">The sequence shown here is derived from an EMBL/GenBank/DDBJ whole genome shotgun (WGS) entry which is preliminary data.</text>
</comment>
<dbReference type="Gene3D" id="2.160.20.70">
    <property type="match status" value="1"/>
</dbReference>
<dbReference type="OrthoDB" id="194775at2759"/>
<dbReference type="GO" id="GO:0015631">
    <property type="term" value="F:tubulin binding"/>
    <property type="evidence" value="ECO:0007669"/>
    <property type="project" value="InterPro"/>
</dbReference>
<keyword evidence="5" id="KW-0143">Chaperone</keyword>
<dbReference type="InterPro" id="IPR031925">
    <property type="entry name" value="TBCC_N"/>
</dbReference>
<dbReference type="PANTHER" id="PTHR15139:SF0">
    <property type="entry name" value="TUBULIN-SPECIFIC CHAPERONE C"/>
    <property type="match status" value="1"/>
</dbReference>
<dbReference type="InterPro" id="IPR017901">
    <property type="entry name" value="C-CAP_CF_C-like"/>
</dbReference>
<keyword evidence="4" id="KW-0007">Acetylation</keyword>
<dbReference type="InterPro" id="IPR027684">
    <property type="entry name" value="TBCC"/>
</dbReference>
<dbReference type="SMART" id="SM00673">
    <property type="entry name" value="CARP"/>
    <property type="match status" value="2"/>
</dbReference>
<evidence type="ECO:0000256" key="6">
    <source>
        <dbReference type="ARBA" id="ARBA00026055"/>
    </source>
</evidence>
<comment type="similarity">
    <text evidence="2">Belongs to the TBCC family.</text>
</comment>
<keyword evidence="3" id="KW-0963">Cytoplasm</keyword>
<dbReference type="InterPro" id="IPR006599">
    <property type="entry name" value="CARP_motif"/>
</dbReference>
<protein>
    <submittedName>
        <fullName evidence="8">Tubulin-specific chaperone C-like protein</fullName>
    </submittedName>
</protein>
<dbReference type="PROSITE" id="PS51329">
    <property type="entry name" value="C_CAP_COFACTOR_C"/>
    <property type="match status" value="1"/>
</dbReference>
<feature type="domain" description="C-CAP/cofactor C-like" evidence="7">
    <location>
        <begin position="101"/>
        <end position="284"/>
    </location>
</feature>
<dbReference type="VEuPathDB" id="VectorBase:LDEU002459"/>
<sequence>MEELSGESTAKTTRHDYVSAFITEFRDKKQCLEETLEEVENIDDNTIVGNKINDMLVEFEYLKKLLGNSIHYLPSYNVKVSQESLNSILRRIDAKRSETAPKKKFGFNRKQVSRKESEDKSKSVVDACIVPSQLHLKDIPFVGFQRETKSKLALNSVDVFKKDVNLSSLENCDVNIFGTPSTVHMEDIRNCRINIGPVQTSIFVSDCSDTVFNLACQQLRIHTTTNSRFNVHVTSRCIIEDCKNVTFAEWNKGNWSYDAIDDDFRKANLDVKTNNWNKVCDFNWLVADKPSPNWSIAND</sequence>
<accession>A0A443SQ10</accession>
<dbReference type="InterPro" id="IPR012945">
    <property type="entry name" value="Tubulin-bd_cofactor_C_dom"/>
</dbReference>
<dbReference type="Proteomes" id="UP000288716">
    <property type="component" value="Unassembled WGS sequence"/>
</dbReference>
<dbReference type="GO" id="GO:0005737">
    <property type="term" value="C:cytoplasm"/>
    <property type="evidence" value="ECO:0007669"/>
    <property type="project" value="UniProtKB-SubCell"/>
</dbReference>
<evidence type="ECO:0000259" key="7">
    <source>
        <dbReference type="PROSITE" id="PS51329"/>
    </source>
</evidence>
<dbReference type="AlphaFoldDB" id="A0A443SQ10"/>
<reference evidence="8 9" key="1">
    <citation type="journal article" date="2018" name="Gigascience">
        <title>Genomes of trombidid mites reveal novel predicted allergens and laterally-transferred genes associated with secondary metabolism.</title>
        <authorList>
            <person name="Dong X."/>
            <person name="Chaisiri K."/>
            <person name="Xia D."/>
            <person name="Armstrong S.D."/>
            <person name="Fang Y."/>
            <person name="Donnelly M.J."/>
            <person name="Kadowaki T."/>
            <person name="McGarry J.W."/>
            <person name="Darby A.C."/>
            <person name="Makepeace B.L."/>
        </authorList>
    </citation>
    <scope>NUCLEOTIDE SEQUENCE [LARGE SCALE GENOMIC DNA]</scope>
    <source>
        <strain evidence="8">UoL-UT</strain>
    </source>
</reference>
<dbReference type="EMBL" id="NCKV01000851">
    <property type="protein sequence ID" value="RWS29583.1"/>
    <property type="molecule type" value="Genomic_DNA"/>
</dbReference>
<comment type="subunit">
    <text evidence="6">Supercomplex made of cofactors A to E. Cofactors A and D function by capturing and stabilizing tubulin in a quasi-native conformation. Cofactor E binds to the cofactor D-tubulin complex; interaction with cofactor C then causes the release of tubulin polypeptides that are committed to the native state.</text>
</comment>
<dbReference type="Pfam" id="PF16752">
    <property type="entry name" value="TBCC_N"/>
    <property type="match status" value="1"/>
</dbReference>
<dbReference type="InterPro" id="IPR016098">
    <property type="entry name" value="CAP/MinC_C"/>
</dbReference>